<dbReference type="Pfam" id="PF00400">
    <property type="entry name" value="WD40"/>
    <property type="match status" value="4"/>
</dbReference>
<evidence type="ECO:0000256" key="13">
    <source>
        <dbReference type="ARBA" id="ARBA00025536"/>
    </source>
</evidence>
<dbReference type="InterPro" id="IPR001680">
    <property type="entry name" value="WD40_rpt"/>
</dbReference>
<dbReference type="EMBL" id="HE573018">
    <property type="protein sequence ID" value="CCC46795.1"/>
    <property type="molecule type" value="Genomic_DNA"/>
</dbReference>
<dbReference type="SMART" id="SM00320">
    <property type="entry name" value="WD40"/>
    <property type="match status" value="6"/>
</dbReference>
<keyword evidence="10 14" id="KW-0472">Membrane</keyword>
<dbReference type="Pfam" id="PF23953">
    <property type="entry name" value="TPR_COPA_B"/>
    <property type="match status" value="1"/>
</dbReference>
<evidence type="ECO:0000256" key="4">
    <source>
        <dbReference type="ARBA" id="ARBA00022490"/>
    </source>
</evidence>
<dbReference type="GO" id="GO:1990904">
    <property type="term" value="C:ribonucleoprotein complex"/>
    <property type="evidence" value="ECO:0007669"/>
    <property type="project" value="UniProtKB-KW"/>
</dbReference>
<feature type="repeat" description="WD" evidence="15">
    <location>
        <begin position="141"/>
        <end position="177"/>
    </location>
</feature>
<dbReference type="InterPro" id="IPR016453">
    <property type="entry name" value="COPB2"/>
</dbReference>
<dbReference type="InterPro" id="IPR015943">
    <property type="entry name" value="WD40/YVTN_repeat-like_dom_sf"/>
</dbReference>
<dbReference type="PROSITE" id="PS50082">
    <property type="entry name" value="WD_REPEATS_2"/>
    <property type="match status" value="3"/>
</dbReference>
<dbReference type="InterPro" id="IPR056176">
    <property type="entry name" value="TPR_COPA_B"/>
</dbReference>
<comment type="subunit">
    <text evidence="14">Oligomeric complex that consists of at least the alpha, beta, beta', gamma, delta, epsilon and zeta subunits.</text>
</comment>
<gene>
    <name evidence="18" type="ORF">TVY486_0202060</name>
</gene>
<evidence type="ECO:0000256" key="10">
    <source>
        <dbReference type="ARBA" id="ARBA00023136"/>
    </source>
</evidence>
<feature type="repeat" description="WD" evidence="15">
    <location>
        <begin position="184"/>
        <end position="227"/>
    </location>
</feature>
<evidence type="ECO:0000259" key="16">
    <source>
        <dbReference type="Pfam" id="PF04053"/>
    </source>
</evidence>
<dbReference type="PIRSF" id="PIRSF005567">
    <property type="entry name" value="Coatomer_beta'_subunit"/>
    <property type="match status" value="1"/>
</dbReference>
<feature type="domain" description="COPA/B second beta-propeller" evidence="16">
    <location>
        <begin position="324"/>
        <end position="580"/>
    </location>
</feature>
<keyword evidence="8 14" id="KW-0653">Protein transport</keyword>
<dbReference type="AlphaFoldDB" id="G0TS70"/>
<accession>G0TS70</accession>
<dbReference type="GO" id="GO:0006888">
    <property type="term" value="P:endoplasmic reticulum to Golgi vesicle-mediated transport"/>
    <property type="evidence" value="ECO:0007669"/>
    <property type="project" value="TreeGrafter"/>
</dbReference>
<evidence type="ECO:0000256" key="3">
    <source>
        <dbReference type="ARBA" id="ARBA00022448"/>
    </source>
</evidence>
<keyword evidence="11" id="KW-0687">Ribonucleoprotein</keyword>
<keyword evidence="9 14" id="KW-0333">Golgi apparatus</keyword>
<evidence type="ECO:0000256" key="15">
    <source>
        <dbReference type="PROSITE-ProRule" id="PRU00221"/>
    </source>
</evidence>
<name>G0TS70_TRYVY</name>
<comment type="similarity">
    <text evidence="2 14">Belongs to the WD repeat COPB2 family.</text>
</comment>
<evidence type="ECO:0000256" key="12">
    <source>
        <dbReference type="ARBA" id="ARBA00023329"/>
    </source>
</evidence>
<dbReference type="Pfam" id="PF04053">
    <property type="entry name" value="B-prop_COPA_B_2nd"/>
    <property type="match status" value="1"/>
</dbReference>
<comment type="subcellular location">
    <subcellularLocation>
        <location evidence="1 14">Cytoplasmic vesicle</location>
        <location evidence="1 14">COPI-coated vesicle membrane</location>
        <topology evidence="1 14">Peripheral membrane protein</topology>
        <orientation evidence="1 14">Cytoplasmic side</orientation>
    </subcellularLocation>
    <subcellularLocation>
        <location evidence="14">Golgi apparatus membrane</location>
        <topology evidence="14">Peripheral membrane protein</topology>
        <orientation evidence="14">Cytoplasmic side</orientation>
    </subcellularLocation>
    <text evidence="14">The coatomer is cytoplasmic or polymerized on the cytoplasmic side of the Golgi, as well as on the vesicles/buds originating from it.</text>
</comment>
<evidence type="ECO:0000256" key="2">
    <source>
        <dbReference type="ARBA" id="ARBA00010844"/>
    </source>
</evidence>
<evidence type="ECO:0000256" key="5">
    <source>
        <dbReference type="ARBA" id="ARBA00022574"/>
    </source>
</evidence>
<dbReference type="CDD" id="cd22947">
    <property type="entry name" value="Coatomer_WDAD_beta-like"/>
    <property type="match status" value="1"/>
</dbReference>
<dbReference type="GO" id="GO:0006891">
    <property type="term" value="P:intra-Golgi vesicle-mediated transport"/>
    <property type="evidence" value="ECO:0007669"/>
    <property type="project" value="TreeGrafter"/>
</dbReference>
<evidence type="ECO:0000259" key="17">
    <source>
        <dbReference type="Pfam" id="PF23953"/>
    </source>
</evidence>
<feature type="domain" description="COPA/B TPR" evidence="17">
    <location>
        <begin position="600"/>
        <end position="777"/>
    </location>
</feature>
<dbReference type="GO" id="GO:0006890">
    <property type="term" value="P:retrograde vesicle-mediated transport, Golgi to endoplasmic reticulum"/>
    <property type="evidence" value="ECO:0007669"/>
    <property type="project" value="TreeGrafter"/>
</dbReference>
<keyword evidence="12 14" id="KW-0968">Cytoplasmic vesicle</keyword>
<sequence>MSARMTSAPKPIMTATSDRVKMVDMHAKEPLMLCAMYSGVIDLWNFETQVMLKSFDTGTSLPVRCVRFIPRLQSFACGTDDTFVRVYNYNTMEKTTSFRAHDDFIRDLAVHEHLPILLSCSDDMTIRQWDWSKNWTLTNTHEGHQHYVMGMAINPKDPSTFATASLDCTVKIWSLSSSVPNFQLDGHEDGVNCVDYCPVGDKPYLLSGADDRTVRLWDYQTKACLQIFAHHTANVTAVVFHPCKQLIFTLAEDMEMKVIAADTHRLLLSLDHTRMNRGWTLAAKRVANVLIAGYDGGTIVYKVGDDKPVYSMDPNGRILVVSGNDITRIDAKGIPADAADGDVLSLPTKEMGTLESNPTSVLHGPGGQFIATLGESDFTILSSLSMRPKTYGKCLSFIWGQENGSYAILATSMTVKVFKNFKERATIELDESAEKLFTGPLFGVCTASNVIFYDWATLSVICRIEECPKTVVWSPNGERFAVVTDSAFFTLRFDSGAVEEYLEAHGKTSEDGLDFAFEVVDEVSESAKEVLWVEDCLVFVSQTNRLNYYIGGEVNNIGVLPRGQYLLGYLPKEDRVICIDKDAAVSSYRLRMNVIQCMAATVREDFYVVDALFPSMTSGERMQLARFLQTKGHAERALHVTTDDDHRFELALQLGKLALAKEIADKSALAVHWKQVADAALERGMMAVAEEALHKCGDSAGLLLLYSCTGDISSIQKLGDTCAACGKANIAFTCFHLSGRFADNVDLLCNTGSVAQAAFYARTFCPAKVEEAVTRWKASLARLPRVSEAIASPSSYPNLFPSLKNLPFSESQGGVGAVRDEFVVSSAVKQEQLHALSPATPSNEVATAPHSSSSKVGLFHAADTTKLVVPEAAGVAVPDSAANSANLLLDDEWGA</sequence>
<dbReference type="GO" id="GO:0006886">
    <property type="term" value="P:intracellular protein transport"/>
    <property type="evidence" value="ECO:0007669"/>
    <property type="project" value="UniProtKB-UniRule"/>
</dbReference>
<dbReference type="InterPro" id="IPR020472">
    <property type="entry name" value="WD40_PAC1"/>
</dbReference>
<evidence type="ECO:0000256" key="9">
    <source>
        <dbReference type="ARBA" id="ARBA00023034"/>
    </source>
</evidence>
<evidence type="ECO:0000313" key="18">
    <source>
        <dbReference type="EMBL" id="CCC46795.1"/>
    </source>
</evidence>
<dbReference type="InterPro" id="IPR036322">
    <property type="entry name" value="WD40_repeat_dom_sf"/>
</dbReference>
<keyword evidence="4 14" id="KW-0963">Cytoplasm</keyword>
<organism evidence="18">
    <name type="scientific">Trypanosoma vivax (strain Y486)</name>
    <dbReference type="NCBI Taxonomy" id="1055687"/>
    <lineage>
        <taxon>Eukaryota</taxon>
        <taxon>Discoba</taxon>
        <taxon>Euglenozoa</taxon>
        <taxon>Kinetoplastea</taxon>
        <taxon>Metakinetoplastina</taxon>
        <taxon>Trypanosomatida</taxon>
        <taxon>Trypanosomatidae</taxon>
        <taxon>Trypanosoma</taxon>
        <taxon>Duttonella</taxon>
    </lineage>
</organism>
<keyword evidence="3 14" id="KW-0813">Transport</keyword>
<comment type="function">
    <text evidence="13 14">The coatomer is a cytosolic protein complex that binds to dilysine motifs and reversibly associates with Golgi non-clathrin-coated vesicles, which further mediate biosynthetic protein transport from the ER, via the Golgi up to the trans Golgi network. Coatomer complex is required for budding from Golgi membranes, and is essential for the retrograde Golgi-to-ER transport of dilysine-tagged proteins.</text>
</comment>
<keyword evidence="6" id="KW-0677">Repeat</keyword>
<evidence type="ECO:0000256" key="14">
    <source>
        <dbReference type="PIRNR" id="PIRNR005567"/>
    </source>
</evidence>
<dbReference type="GO" id="GO:0000139">
    <property type="term" value="C:Golgi membrane"/>
    <property type="evidence" value="ECO:0007669"/>
    <property type="project" value="UniProtKB-SubCell"/>
</dbReference>
<dbReference type="PRINTS" id="PR00320">
    <property type="entry name" value="GPROTEINBRPT"/>
</dbReference>
<dbReference type="PANTHER" id="PTHR19876">
    <property type="entry name" value="COATOMER"/>
    <property type="match status" value="1"/>
</dbReference>
<dbReference type="PANTHER" id="PTHR19876:SF2">
    <property type="entry name" value="COATOMER SUBUNIT BETA"/>
    <property type="match status" value="1"/>
</dbReference>
<reference evidence="18" key="1">
    <citation type="journal article" date="2012" name="Proc. Natl. Acad. Sci. U.S.A.">
        <title>Antigenic diversity is generated by distinct evolutionary mechanisms in African trypanosome species.</title>
        <authorList>
            <person name="Jackson A.P."/>
            <person name="Berry A."/>
            <person name="Aslett M."/>
            <person name="Allison H.C."/>
            <person name="Burton P."/>
            <person name="Vavrova-Anderson J."/>
            <person name="Brown R."/>
            <person name="Browne H."/>
            <person name="Corton N."/>
            <person name="Hauser H."/>
            <person name="Gamble J."/>
            <person name="Gilderthorp R."/>
            <person name="Marcello L."/>
            <person name="McQuillan J."/>
            <person name="Otto T.D."/>
            <person name="Quail M.A."/>
            <person name="Sanders M.J."/>
            <person name="van Tonder A."/>
            <person name="Ginger M.L."/>
            <person name="Field M.C."/>
            <person name="Barry J.D."/>
            <person name="Hertz-Fowler C."/>
            <person name="Berriman M."/>
        </authorList>
    </citation>
    <scope>NUCLEOTIDE SEQUENCE</scope>
    <source>
        <strain evidence="18">Y486</strain>
    </source>
</reference>
<feature type="repeat" description="WD" evidence="15">
    <location>
        <begin position="98"/>
        <end position="130"/>
    </location>
</feature>
<evidence type="ECO:0000256" key="11">
    <source>
        <dbReference type="ARBA" id="ARBA00023274"/>
    </source>
</evidence>
<evidence type="ECO:0000256" key="7">
    <source>
        <dbReference type="ARBA" id="ARBA00022892"/>
    </source>
</evidence>
<evidence type="ECO:0000256" key="8">
    <source>
        <dbReference type="ARBA" id="ARBA00022927"/>
    </source>
</evidence>
<dbReference type="Gene3D" id="1.25.40.470">
    <property type="match status" value="1"/>
</dbReference>
<evidence type="ECO:0000256" key="1">
    <source>
        <dbReference type="ARBA" id="ARBA00004347"/>
    </source>
</evidence>
<dbReference type="InterPro" id="IPR006692">
    <property type="entry name" value="Beta-prop_COPA/B_2nd"/>
</dbReference>
<dbReference type="PROSITE" id="PS50294">
    <property type="entry name" value="WD_REPEATS_REGION"/>
    <property type="match status" value="3"/>
</dbReference>
<dbReference type="Gene3D" id="2.130.10.10">
    <property type="entry name" value="YVTN repeat-like/Quinoprotein amine dehydrogenase"/>
    <property type="match status" value="1"/>
</dbReference>
<evidence type="ECO:0000256" key="6">
    <source>
        <dbReference type="ARBA" id="ARBA00022737"/>
    </source>
</evidence>
<dbReference type="FunFam" id="1.25.40.470:FF:000001">
    <property type="entry name" value="Coatomer subunit beta"/>
    <property type="match status" value="1"/>
</dbReference>
<dbReference type="GO" id="GO:0030126">
    <property type="term" value="C:COPI vesicle coat"/>
    <property type="evidence" value="ECO:0007669"/>
    <property type="project" value="TreeGrafter"/>
</dbReference>
<dbReference type="GO" id="GO:0005198">
    <property type="term" value="F:structural molecule activity"/>
    <property type="evidence" value="ECO:0007669"/>
    <property type="project" value="UniProtKB-UniRule"/>
</dbReference>
<dbReference type="CDD" id="cd00200">
    <property type="entry name" value="WD40"/>
    <property type="match status" value="1"/>
</dbReference>
<dbReference type="InterPro" id="IPR050844">
    <property type="entry name" value="Coatomer_complex_subunit"/>
</dbReference>
<protein>
    <recommendedName>
        <fullName evidence="14">Coatomer subunit beta'</fullName>
    </recommendedName>
</protein>
<dbReference type="SUPFAM" id="SSF50978">
    <property type="entry name" value="WD40 repeat-like"/>
    <property type="match status" value="2"/>
</dbReference>
<keyword evidence="7 14" id="KW-0931">ER-Golgi transport</keyword>
<proteinExistence type="inferred from homology"/>
<dbReference type="VEuPathDB" id="TriTrypDB:TvY486_0202060"/>
<keyword evidence="5 15" id="KW-0853">WD repeat</keyword>
<dbReference type="FunFam" id="2.130.10.10:FF:000016">
    <property type="entry name" value="Coatomer alpha subunit, putative"/>
    <property type="match status" value="1"/>
</dbReference>